<keyword evidence="2" id="KW-1185">Reference proteome</keyword>
<dbReference type="EMBL" id="JAWDGP010006599">
    <property type="protein sequence ID" value="KAK3738238.1"/>
    <property type="molecule type" value="Genomic_DNA"/>
</dbReference>
<sequence length="225" mass="25350">MWQSHFTIPAWDKLAQWAKQPYVKQSQTSATPIAVFVKINEKVKQILKVGVHWILRFARHFARSTVYFVNTERRRDPSGDPHYHRGESSFLAACQGELTPPSLDHNTPLADQFLADPYMCADITLLLPVKDIIRLCEVNITSTLTETVNTDTLTEKVNTDTMTEPVNIDKMTEAVNTDTLTEKVNTDTKRVPVNTDTLTEAVNTDNMSEAVNTLTKAVNTDTLIE</sequence>
<accession>A0AAE0Y9W0</accession>
<evidence type="ECO:0000313" key="2">
    <source>
        <dbReference type="Proteomes" id="UP001283361"/>
    </source>
</evidence>
<evidence type="ECO:0000313" key="1">
    <source>
        <dbReference type="EMBL" id="KAK3738238.1"/>
    </source>
</evidence>
<reference evidence="1" key="1">
    <citation type="journal article" date="2023" name="G3 (Bethesda)">
        <title>A reference genome for the long-term kleptoplast-retaining sea slug Elysia crispata morphotype clarki.</title>
        <authorList>
            <person name="Eastman K.E."/>
            <person name="Pendleton A.L."/>
            <person name="Shaikh M.A."/>
            <person name="Suttiyut T."/>
            <person name="Ogas R."/>
            <person name="Tomko P."/>
            <person name="Gavelis G."/>
            <person name="Widhalm J.R."/>
            <person name="Wisecaver J.H."/>
        </authorList>
    </citation>
    <scope>NUCLEOTIDE SEQUENCE</scope>
    <source>
        <strain evidence="1">ECLA1</strain>
    </source>
</reference>
<protein>
    <submittedName>
        <fullName evidence="1">Uncharacterized protein</fullName>
    </submittedName>
</protein>
<organism evidence="1 2">
    <name type="scientific">Elysia crispata</name>
    <name type="common">lettuce slug</name>
    <dbReference type="NCBI Taxonomy" id="231223"/>
    <lineage>
        <taxon>Eukaryota</taxon>
        <taxon>Metazoa</taxon>
        <taxon>Spiralia</taxon>
        <taxon>Lophotrochozoa</taxon>
        <taxon>Mollusca</taxon>
        <taxon>Gastropoda</taxon>
        <taxon>Heterobranchia</taxon>
        <taxon>Euthyneura</taxon>
        <taxon>Panpulmonata</taxon>
        <taxon>Sacoglossa</taxon>
        <taxon>Placobranchoidea</taxon>
        <taxon>Plakobranchidae</taxon>
        <taxon>Elysia</taxon>
    </lineage>
</organism>
<name>A0AAE0Y9W0_9GAST</name>
<dbReference type="AlphaFoldDB" id="A0AAE0Y9W0"/>
<comment type="caution">
    <text evidence="1">The sequence shown here is derived from an EMBL/GenBank/DDBJ whole genome shotgun (WGS) entry which is preliminary data.</text>
</comment>
<proteinExistence type="predicted"/>
<gene>
    <name evidence="1" type="ORF">RRG08_039649</name>
</gene>
<dbReference type="Proteomes" id="UP001283361">
    <property type="component" value="Unassembled WGS sequence"/>
</dbReference>